<evidence type="ECO:0000256" key="9">
    <source>
        <dbReference type="SAM" id="Phobius"/>
    </source>
</evidence>
<dbReference type="SMART" id="SM01381">
    <property type="entry name" value="7TM_GPCR_Srsx"/>
    <property type="match status" value="1"/>
</dbReference>
<evidence type="ECO:0000256" key="8">
    <source>
        <dbReference type="SAM" id="MobiDB-lite"/>
    </source>
</evidence>
<dbReference type="CDD" id="cd00637">
    <property type="entry name" value="7tm_classA_rhodopsin-like"/>
    <property type="match status" value="1"/>
</dbReference>
<evidence type="ECO:0000256" key="5">
    <source>
        <dbReference type="ARBA" id="ARBA00023136"/>
    </source>
</evidence>
<dbReference type="EMBL" id="JAINUG010000027">
    <property type="protein sequence ID" value="KAJ8410401.1"/>
    <property type="molecule type" value="Genomic_DNA"/>
</dbReference>
<comment type="subcellular location">
    <subcellularLocation>
        <location evidence="1">Membrane</location>
        <topology evidence="1">Multi-pass membrane protein</topology>
    </subcellularLocation>
</comment>
<feature type="transmembrane region" description="Helical" evidence="9">
    <location>
        <begin position="142"/>
        <end position="161"/>
    </location>
</feature>
<evidence type="ECO:0000256" key="4">
    <source>
        <dbReference type="ARBA" id="ARBA00023040"/>
    </source>
</evidence>
<dbReference type="GO" id="GO:0005886">
    <property type="term" value="C:plasma membrane"/>
    <property type="evidence" value="ECO:0007669"/>
    <property type="project" value="TreeGrafter"/>
</dbReference>
<keyword evidence="12" id="KW-1185">Reference proteome</keyword>
<name>A0AAD7SX98_9TELE</name>
<keyword evidence="6" id="KW-0675">Receptor</keyword>
<dbReference type="Pfam" id="PF00001">
    <property type="entry name" value="7tm_1"/>
    <property type="match status" value="1"/>
</dbReference>
<dbReference type="GO" id="GO:0004930">
    <property type="term" value="F:G protein-coupled receptor activity"/>
    <property type="evidence" value="ECO:0007669"/>
    <property type="project" value="UniProtKB-KW"/>
</dbReference>
<feature type="domain" description="G-protein coupled receptors family 1 profile" evidence="10">
    <location>
        <begin position="40"/>
        <end position="371"/>
    </location>
</feature>
<evidence type="ECO:0000259" key="10">
    <source>
        <dbReference type="PROSITE" id="PS50262"/>
    </source>
</evidence>
<evidence type="ECO:0000313" key="11">
    <source>
        <dbReference type="EMBL" id="KAJ8410401.1"/>
    </source>
</evidence>
<feature type="transmembrane region" description="Helical" evidence="9">
    <location>
        <begin position="185"/>
        <end position="206"/>
    </location>
</feature>
<dbReference type="PROSITE" id="PS50262">
    <property type="entry name" value="G_PROTEIN_RECEP_F1_2"/>
    <property type="match status" value="1"/>
</dbReference>
<feature type="transmembrane region" description="Helical" evidence="9">
    <location>
        <begin position="356"/>
        <end position="374"/>
    </location>
</feature>
<dbReference type="SUPFAM" id="SSF81321">
    <property type="entry name" value="Family A G protein-coupled receptor-like"/>
    <property type="match status" value="1"/>
</dbReference>
<evidence type="ECO:0000256" key="6">
    <source>
        <dbReference type="ARBA" id="ARBA00023170"/>
    </source>
</evidence>
<comment type="caution">
    <text evidence="11">The sequence shown here is derived from an EMBL/GenBank/DDBJ whole genome shotgun (WGS) entry which is preliminary data.</text>
</comment>
<evidence type="ECO:0000256" key="3">
    <source>
        <dbReference type="ARBA" id="ARBA00022989"/>
    </source>
</evidence>
<feature type="region of interest" description="Disordered" evidence="8">
    <location>
        <begin position="241"/>
        <end position="262"/>
    </location>
</feature>
<reference evidence="11" key="1">
    <citation type="journal article" date="2023" name="Science">
        <title>Genome structures resolve the early diversification of teleost fishes.</title>
        <authorList>
            <person name="Parey E."/>
            <person name="Louis A."/>
            <person name="Montfort J."/>
            <person name="Bouchez O."/>
            <person name="Roques C."/>
            <person name="Iampietro C."/>
            <person name="Lluch J."/>
            <person name="Castinel A."/>
            <person name="Donnadieu C."/>
            <person name="Desvignes T."/>
            <person name="Floi Bucao C."/>
            <person name="Jouanno E."/>
            <person name="Wen M."/>
            <person name="Mejri S."/>
            <person name="Dirks R."/>
            <person name="Jansen H."/>
            <person name="Henkel C."/>
            <person name="Chen W.J."/>
            <person name="Zahm M."/>
            <person name="Cabau C."/>
            <person name="Klopp C."/>
            <person name="Thompson A.W."/>
            <person name="Robinson-Rechavi M."/>
            <person name="Braasch I."/>
            <person name="Lecointre G."/>
            <person name="Bobe J."/>
            <person name="Postlethwait J.H."/>
            <person name="Berthelot C."/>
            <person name="Roest Crollius H."/>
            <person name="Guiguen Y."/>
        </authorList>
    </citation>
    <scope>NUCLEOTIDE SEQUENCE</scope>
    <source>
        <strain evidence="11">NC1722</strain>
    </source>
</reference>
<protein>
    <recommendedName>
        <fullName evidence="10">G-protein coupled receptors family 1 profile domain-containing protein</fullName>
    </recommendedName>
</protein>
<dbReference type="InterPro" id="IPR017452">
    <property type="entry name" value="GPCR_Rhodpsn_7TM"/>
</dbReference>
<gene>
    <name evidence="11" type="ORF">AAFF_G00203820</name>
</gene>
<keyword evidence="7" id="KW-0807">Transducer</keyword>
<dbReference type="InterPro" id="IPR000276">
    <property type="entry name" value="GPCR_Rhodpsn"/>
</dbReference>
<dbReference type="PRINTS" id="PR00237">
    <property type="entry name" value="GPCRRHODOPSN"/>
</dbReference>
<evidence type="ECO:0000313" key="12">
    <source>
        <dbReference type="Proteomes" id="UP001221898"/>
    </source>
</evidence>
<feature type="transmembrane region" description="Helical" evidence="9">
    <location>
        <begin position="28"/>
        <end position="49"/>
    </location>
</feature>
<proteinExistence type="predicted"/>
<keyword evidence="5 9" id="KW-0472">Membrane</keyword>
<dbReference type="Proteomes" id="UP001221898">
    <property type="component" value="Unassembled WGS sequence"/>
</dbReference>
<dbReference type="PANTHER" id="PTHR45695:SF15">
    <property type="entry name" value="OPSIN RH2"/>
    <property type="match status" value="1"/>
</dbReference>
<keyword evidence="3 9" id="KW-1133">Transmembrane helix</keyword>
<sequence length="398" mass="43556">MDGTLGTNGTTAVIGAPVSTLLLSFNCLVLGFTFLVGVPGNLLVCWVVYRNKSLQTANNALLVNLATNDLLKCLLDTPVFFVALLLGENNLDVGELLCCLQRFTYSLSSCVQLLSLVIISVERFQAIAFPFETDKRKLRIKVWVLLIWVFGLCLAILSVTLSKDALFYKMCRQIRTATGVHSDIFGTYVLIPVWGFSLTLIIIHYLRIFAVVRQHTNKIFDSGKHVRSSALRHASGWQGGTLSAPRTGGIQPPETGAGENPGHRGCAVTAVSHNDSRNSAPKTPEIVGAVCILTPSARELGQKRLEGKLAKRFGYIIIAFILFWVPMVVILLLNAIVENNVNSVWSRVLLELETSAMVITCIPAAVNPLLYTAVNRQFRTEFNKVLSVARTCGHSPAT</sequence>
<feature type="transmembrane region" description="Helical" evidence="9">
    <location>
        <begin position="313"/>
        <end position="336"/>
    </location>
</feature>
<accession>A0AAD7SX98</accession>
<dbReference type="PANTHER" id="PTHR45695">
    <property type="entry name" value="LEUCOKININ RECEPTOR-RELATED"/>
    <property type="match status" value="1"/>
</dbReference>
<organism evidence="11 12">
    <name type="scientific">Aldrovandia affinis</name>
    <dbReference type="NCBI Taxonomy" id="143900"/>
    <lineage>
        <taxon>Eukaryota</taxon>
        <taxon>Metazoa</taxon>
        <taxon>Chordata</taxon>
        <taxon>Craniata</taxon>
        <taxon>Vertebrata</taxon>
        <taxon>Euteleostomi</taxon>
        <taxon>Actinopterygii</taxon>
        <taxon>Neopterygii</taxon>
        <taxon>Teleostei</taxon>
        <taxon>Notacanthiformes</taxon>
        <taxon>Halosauridae</taxon>
        <taxon>Aldrovandia</taxon>
    </lineage>
</organism>
<evidence type="ECO:0000256" key="7">
    <source>
        <dbReference type="ARBA" id="ARBA00023224"/>
    </source>
</evidence>
<keyword evidence="4" id="KW-0297">G-protein coupled receptor</keyword>
<evidence type="ECO:0000256" key="1">
    <source>
        <dbReference type="ARBA" id="ARBA00004141"/>
    </source>
</evidence>
<dbReference type="Gene3D" id="1.20.1070.10">
    <property type="entry name" value="Rhodopsin 7-helix transmembrane proteins"/>
    <property type="match status" value="1"/>
</dbReference>
<keyword evidence="2 9" id="KW-0812">Transmembrane</keyword>
<evidence type="ECO:0000256" key="2">
    <source>
        <dbReference type="ARBA" id="ARBA00022692"/>
    </source>
</evidence>
<dbReference type="AlphaFoldDB" id="A0AAD7SX98"/>